<dbReference type="NCBIfam" id="TIGR02595">
    <property type="entry name" value="PEP_CTERM"/>
    <property type="match status" value="1"/>
</dbReference>
<proteinExistence type="predicted"/>
<sequence>MITKSLLTLAAASLFLLPAADAAVVVTVANNGTNYLDRNLLSNTTFGSLSSTNLTGGETSVDTNNSQGYIPFSLSVSDIAAISTATQVTLNIKLIGLTNVGSLVLNLYGLSNRGTDANARTNDYSSGTLLVSSFANASSTVNQYLSLDVTSYVKSQIVSNEVVAFKFAVGNGTLPNADGVINAFVFSSADAGASAAPYLSVTPVPEPGTVALCALAGISLAIFRRRK</sequence>
<feature type="chain" id="PRO_5007524350" evidence="4">
    <location>
        <begin position="23"/>
        <end position="227"/>
    </location>
</feature>
<dbReference type="Pfam" id="PF24517">
    <property type="entry name" value="CBM96"/>
    <property type="match status" value="1"/>
</dbReference>
<reference evidence="7" key="1">
    <citation type="journal article" date="2017" name="Genome Announc.">
        <title>Draft Genome Sequence of Terrimicrobium sacchariphilum NM-5T, a Facultative Anaerobic Soil Bacterium of the Class Spartobacteria.</title>
        <authorList>
            <person name="Qiu Y.L."/>
            <person name="Tourlousse D.M."/>
            <person name="Matsuura N."/>
            <person name="Ohashi A."/>
            <person name="Sekiguchi Y."/>
        </authorList>
    </citation>
    <scope>NUCLEOTIDE SEQUENCE [LARGE SCALE GENOMIC DNA]</scope>
    <source>
        <strain evidence="7">NM-5</strain>
    </source>
</reference>
<feature type="signal peptide" evidence="4">
    <location>
        <begin position="1"/>
        <end position="22"/>
    </location>
</feature>
<feature type="domain" description="Carbohydrate-binding module family 96" evidence="5">
    <location>
        <begin position="42"/>
        <end position="202"/>
    </location>
</feature>
<dbReference type="OrthoDB" id="9824886at2"/>
<dbReference type="EMBL" id="BDCO01000002">
    <property type="protein sequence ID" value="GAT32351.1"/>
    <property type="molecule type" value="Genomic_DNA"/>
</dbReference>
<evidence type="ECO:0000256" key="2">
    <source>
        <dbReference type="ARBA" id="ARBA00022525"/>
    </source>
</evidence>
<dbReference type="InterPro" id="IPR055372">
    <property type="entry name" value="CBM96"/>
</dbReference>
<dbReference type="InterPro" id="IPR013424">
    <property type="entry name" value="Ice-binding_C"/>
</dbReference>
<evidence type="ECO:0000259" key="5">
    <source>
        <dbReference type="Pfam" id="PF24517"/>
    </source>
</evidence>
<evidence type="ECO:0000256" key="1">
    <source>
        <dbReference type="ARBA" id="ARBA00004613"/>
    </source>
</evidence>
<comment type="subcellular location">
    <subcellularLocation>
        <location evidence="1">Secreted</location>
    </subcellularLocation>
</comment>
<keyword evidence="3 4" id="KW-0732">Signal</keyword>
<dbReference type="AlphaFoldDB" id="A0A146G400"/>
<dbReference type="GO" id="GO:0005576">
    <property type="term" value="C:extracellular region"/>
    <property type="evidence" value="ECO:0007669"/>
    <property type="project" value="UniProtKB-SubCell"/>
</dbReference>
<protein>
    <submittedName>
        <fullName evidence="6">PEP-CTERM protein-sorting domain-containing protein</fullName>
    </submittedName>
</protein>
<gene>
    <name evidence="6" type="ORF">TSACC_2749</name>
</gene>
<keyword evidence="2" id="KW-0964">Secreted</keyword>
<dbReference type="RefSeq" id="WP_075078189.1">
    <property type="nucleotide sequence ID" value="NZ_BDCO01000002.1"/>
</dbReference>
<evidence type="ECO:0000313" key="6">
    <source>
        <dbReference type="EMBL" id="GAT32351.1"/>
    </source>
</evidence>
<comment type="caution">
    <text evidence="6">The sequence shown here is derived from an EMBL/GenBank/DDBJ whole genome shotgun (WGS) entry which is preliminary data.</text>
</comment>
<organism evidence="6 7">
    <name type="scientific">Terrimicrobium sacchariphilum</name>
    <dbReference type="NCBI Taxonomy" id="690879"/>
    <lineage>
        <taxon>Bacteria</taxon>
        <taxon>Pseudomonadati</taxon>
        <taxon>Verrucomicrobiota</taxon>
        <taxon>Terrimicrobiia</taxon>
        <taxon>Terrimicrobiales</taxon>
        <taxon>Terrimicrobiaceae</taxon>
        <taxon>Terrimicrobium</taxon>
    </lineage>
</organism>
<evidence type="ECO:0000256" key="4">
    <source>
        <dbReference type="SAM" id="SignalP"/>
    </source>
</evidence>
<evidence type="ECO:0000256" key="3">
    <source>
        <dbReference type="ARBA" id="ARBA00022729"/>
    </source>
</evidence>
<dbReference type="STRING" id="690879.TSACC_2749"/>
<accession>A0A146G400</accession>
<name>A0A146G400_TERSA</name>
<evidence type="ECO:0000313" key="7">
    <source>
        <dbReference type="Proteomes" id="UP000076023"/>
    </source>
</evidence>
<dbReference type="Proteomes" id="UP000076023">
    <property type="component" value="Unassembled WGS sequence"/>
</dbReference>
<dbReference type="InParanoid" id="A0A146G400"/>
<keyword evidence="7" id="KW-1185">Reference proteome</keyword>